<organism evidence="2 3">
    <name type="scientific">Paenibacillus sepulcri</name>
    <dbReference type="NCBI Taxonomy" id="359917"/>
    <lineage>
        <taxon>Bacteria</taxon>
        <taxon>Bacillati</taxon>
        <taxon>Bacillota</taxon>
        <taxon>Bacilli</taxon>
        <taxon>Bacillales</taxon>
        <taxon>Paenibacillaceae</taxon>
        <taxon>Paenibacillus</taxon>
    </lineage>
</organism>
<dbReference type="InterPro" id="IPR006504">
    <property type="entry name" value="Tscrpt_reg_Spx/MgsR"/>
</dbReference>
<dbReference type="InterPro" id="IPR006660">
    <property type="entry name" value="Arsenate_reductase-like"/>
</dbReference>
<dbReference type="Gene3D" id="3.40.30.10">
    <property type="entry name" value="Glutaredoxin"/>
    <property type="match status" value="1"/>
</dbReference>
<dbReference type="Proteomes" id="UP001519887">
    <property type="component" value="Unassembled WGS sequence"/>
</dbReference>
<evidence type="ECO:0000313" key="2">
    <source>
        <dbReference type="EMBL" id="MBW7458631.1"/>
    </source>
</evidence>
<comment type="similarity">
    <text evidence="1">Belongs to the ArsC family.</text>
</comment>
<dbReference type="Pfam" id="PF03960">
    <property type="entry name" value="ArsC"/>
    <property type="match status" value="1"/>
</dbReference>
<dbReference type="RefSeq" id="WP_210037179.1">
    <property type="nucleotide sequence ID" value="NZ_JBHLVU010000004.1"/>
</dbReference>
<dbReference type="PROSITE" id="PS51353">
    <property type="entry name" value="ARSC"/>
    <property type="match status" value="1"/>
</dbReference>
<dbReference type="NCBIfam" id="TIGR01617">
    <property type="entry name" value="arsC_related"/>
    <property type="match status" value="1"/>
</dbReference>
<dbReference type="EMBL" id="JAHZIK010001276">
    <property type="protein sequence ID" value="MBW7458631.1"/>
    <property type="molecule type" value="Genomic_DNA"/>
</dbReference>
<dbReference type="CDD" id="cd03036">
    <property type="entry name" value="ArsC_like"/>
    <property type="match status" value="1"/>
</dbReference>
<sequence length="120" mass="13393">MKKLTFYGYPKCGTCRVAVKSLSGKGYELDSHNLFEQAPSAEVLTELIGRSGLEVKKFFNTSGEAYKELNLKDKLPTLSDKEKIELLASNGRLIKRPVVTDGLKVTVGFKDDDYDRVWGS</sequence>
<gene>
    <name evidence="2" type="ORF">K0U00_31770</name>
</gene>
<reference evidence="2 3" key="1">
    <citation type="submission" date="2021-07" db="EMBL/GenBank/DDBJ databases">
        <title>Paenibacillus radiodurans sp. nov., isolated from the southeastern edge of Tengger Desert.</title>
        <authorList>
            <person name="Zhang G."/>
        </authorList>
    </citation>
    <scope>NUCLEOTIDE SEQUENCE [LARGE SCALE GENOMIC DNA]</scope>
    <source>
        <strain evidence="2 3">CCM 7311</strain>
    </source>
</reference>
<dbReference type="PANTHER" id="PTHR30041:SF8">
    <property type="entry name" value="PROTEIN YFFB"/>
    <property type="match status" value="1"/>
</dbReference>
<keyword evidence="3" id="KW-1185">Reference proteome</keyword>
<accession>A0ABS7CCK3</accession>
<dbReference type="SUPFAM" id="SSF52833">
    <property type="entry name" value="Thioredoxin-like"/>
    <property type="match status" value="1"/>
</dbReference>
<evidence type="ECO:0000313" key="3">
    <source>
        <dbReference type="Proteomes" id="UP001519887"/>
    </source>
</evidence>
<name>A0ABS7CCK3_9BACL</name>
<proteinExistence type="inferred from homology"/>
<comment type="caution">
    <text evidence="2">The sequence shown here is derived from an EMBL/GenBank/DDBJ whole genome shotgun (WGS) entry which is preliminary data.</text>
</comment>
<evidence type="ECO:0000256" key="1">
    <source>
        <dbReference type="PROSITE-ProRule" id="PRU01282"/>
    </source>
</evidence>
<dbReference type="PANTHER" id="PTHR30041">
    <property type="entry name" value="ARSENATE REDUCTASE"/>
    <property type="match status" value="1"/>
</dbReference>
<dbReference type="InterPro" id="IPR036249">
    <property type="entry name" value="Thioredoxin-like_sf"/>
</dbReference>
<protein>
    <submittedName>
        <fullName evidence="2">Arsenate reductase family protein</fullName>
    </submittedName>
</protein>